<organism evidence="2 3">
    <name type="scientific">Senna tora</name>
    <dbReference type="NCBI Taxonomy" id="362788"/>
    <lineage>
        <taxon>Eukaryota</taxon>
        <taxon>Viridiplantae</taxon>
        <taxon>Streptophyta</taxon>
        <taxon>Embryophyta</taxon>
        <taxon>Tracheophyta</taxon>
        <taxon>Spermatophyta</taxon>
        <taxon>Magnoliopsida</taxon>
        <taxon>eudicotyledons</taxon>
        <taxon>Gunneridae</taxon>
        <taxon>Pentapetalae</taxon>
        <taxon>rosids</taxon>
        <taxon>fabids</taxon>
        <taxon>Fabales</taxon>
        <taxon>Fabaceae</taxon>
        <taxon>Caesalpinioideae</taxon>
        <taxon>Cassia clade</taxon>
        <taxon>Senna</taxon>
    </lineage>
</organism>
<dbReference type="EMBL" id="JAAIUW010000001">
    <property type="protein sequence ID" value="KAF7844527.1"/>
    <property type="molecule type" value="Genomic_DNA"/>
</dbReference>
<keyword evidence="3" id="KW-1185">Reference proteome</keyword>
<evidence type="ECO:0000313" key="3">
    <source>
        <dbReference type="Proteomes" id="UP000634136"/>
    </source>
</evidence>
<accession>A0A834XGA2</accession>
<name>A0A834XGA2_9FABA</name>
<dbReference type="Proteomes" id="UP000634136">
    <property type="component" value="Unassembled WGS sequence"/>
</dbReference>
<reference evidence="2" key="1">
    <citation type="submission" date="2020-09" db="EMBL/GenBank/DDBJ databases">
        <title>Genome-Enabled Discovery of Anthraquinone Biosynthesis in Senna tora.</title>
        <authorList>
            <person name="Kang S.-H."/>
            <person name="Pandey R.P."/>
            <person name="Lee C.-M."/>
            <person name="Sim J.-S."/>
            <person name="Jeong J.-T."/>
            <person name="Choi B.-S."/>
            <person name="Jung M."/>
            <person name="Ginzburg D."/>
            <person name="Zhao K."/>
            <person name="Won S.Y."/>
            <person name="Oh T.-J."/>
            <person name="Yu Y."/>
            <person name="Kim N.-H."/>
            <person name="Lee O.R."/>
            <person name="Lee T.-H."/>
            <person name="Bashyal P."/>
            <person name="Kim T.-S."/>
            <person name="Lee W.-H."/>
            <person name="Kawkins C."/>
            <person name="Kim C.-K."/>
            <person name="Kim J.S."/>
            <person name="Ahn B.O."/>
            <person name="Rhee S.Y."/>
            <person name="Sohng J.K."/>
        </authorList>
    </citation>
    <scope>NUCLEOTIDE SEQUENCE</scope>
    <source>
        <tissue evidence="2">Leaf</tissue>
    </source>
</reference>
<feature type="compositionally biased region" description="Acidic residues" evidence="1">
    <location>
        <begin position="275"/>
        <end position="287"/>
    </location>
</feature>
<gene>
    <name evidence="2" type="ORF">G2W53_001432</name>
</gene>
<evidence type="ECO:0000313" key="2">
    <source>
        <dbReference type="EMBL" id="KAF7844527.1"/>
    </source>
</evidence>
<dbReference type="AlphaFoldDB" id="A0A834XGA2"/>
<feature type="compositionally biased region" description="Basic and acidic residues" evidence="1">
    <location>
        <begin position="240"/>
        <end position="274"/>
    </location>
</feature>
<evidence type="ECO:0000256" key="1">
    <source>
        <dbReference type="SAM" id="MobiDB-lite"/>
    </source>
</evidence>
<protein>
    <submittedName>
        <fullName evidence="2">Uncharacterized protein</fullName>
    </submittedName>
</protein>
<feature type="compositionally biased region" description="Polar residues" evidence="1">
    <location>
        <begin position="223"/>
        <end position="239"/>
    </location>
</feature>
<comment type="caution">
    <text evidence="2">The sequence shown here is derived from an EMBL/GenBank/DDBJ whole genome shotgun (WGS) entry which is preliminary data.</text>
</comment>
<feature type="region of interest" description="Disordered" evidence="1">
    <location>
        <begin position="172"/>
        <end position="309"/>
    </location>
</feature>
<proteinExistence type="predicted"/>
<sequence>MRSCQRRKNFPLNVSILDTSGNCVGIGMDTGRFAGAGTFAGTELLFAEALGVEAMDSISLKDLTANSNKSISDGLNLKQILVHRACSLLAATKLCPKLNLSTSVCTKKLLNVIPNFIGIYFTDICFHIKALNGRHDLCCYGGRRSRKGRSRDIVNDLNSIFNQLSSSYIMKKAKGAPPWGNDGDPSKSPEGFNTTGRSKKKVRMEDSAFSGTETLSVRDEEWMQNSPDQAKGPQEQSKLSYRDTVRLIPKKLDMNKGDNVAENKEEQQDEKSDSSDEEDDTDLEDDGTTGIKIETDAWNRPNFVLDDRE</sequence>